<dbReference type="InterPro" id="IPR001509">
    <property type="entry name" value="Epimerase_deHydtase"/>
</dbReference>
<dbReference type="PANTHER" id="PTHR43574">
    <property type="entry name" value="EPIMERASE-RELATED"/>
    <property type="match status" value="1"/>
</dbReference>
<proteinExistence type="predicted"/>
<accession>A0ABN0CXH3</accession>
<dbReference type="SUPFAM" id="SSF51735">
    <property type="entry name" value="NAD(P)-binding Rossmann-fold domains"/>
    <property type="match status" value="1"/>
</dbReference>
<sequence>MELKVTNKKILVTGAAGFIGSNLVLELLKEEHVGHIIGLDNMNDYYDVSLKEFRLNQINNLAKTSKSKWTFIKGSIADRTLVDDIFTTYKPDIVVNLAAQAGVRYSISHPDIYIESNIIGFYNILEACRHNPVEHLVYASSSSVYGSNAKIPYSTEDKVDSPVSLYAATKKSNELLAHSYSKLYNIPSTGLRFFTVYGPAGRPDMAYFGFTNKLIKGETIQIFNYGNCKRDFTYVDDIVKGITLVMNGAPKRSQGEDGLPIPPYAIYNIGNSHPENLLDFVTILQEELIAAGVLPHNYDFESHKELVAMQPGDVAVTYADTSALEKEFGYTPNTSLRQGLKQFAEWYYDFYVKGQ</sequence>
<dbReference type="InterPro" id="IPR036291">
    <property type="entry name" value="NAD(P)-bd_dom_sf"/>
</dbReference>
<gene>
    <name evidence="3" type="ORF">STRPO_0224</name>
</gene>
<name>A0ABN0CXH3_STRPO</name>
<dbReference type="RefSeq" id="WP_003085154.1">
    <property type="nucleotide sequence ID" value="NZ_AEUU02000001.1"/>
</dbReference>
<organism evidence="3 4">
    <name type="scientific">Streptococcus porcinus str. Jelinkova 176</name>
    <dbReference type="NCBI Taxonomy" id="873448"/>
    <lineage>
        <taxon>Bacteria</taxon>
        <taxon>Bacillati</taxon>
        <taxon>Bacillota</taxon>
        <taxon>Bacilli</taxon>
        <taxon>Lactobacillales</taxon>
        <taxon>Streptococcaceae</taxon>
        <taxon>Streptococcus</taxon>
    </lineage>
</organism>
<evidence type="ECO:0000256" key="1">
    <source>
        <dbReference type="ARBA" id="ARBA00023027"/>
    </source>
</evidence>
<dbReference type="PRINTS" id="PR01713">
    <property type="entry name" value="NUCEPIMERASE"/>
</dbReference>
<dbReference type="Gene3D" id="3.90.25.10">
    <property type="entry name" value="UDP-galactose 4-epimerase, domain 1"/>
    <property type="match status" value="1"/>
</dbReference>
<dbReference type="Proteomes" id="UP000005356">
    <property type="component" value="Unassembled WGS sequence"/>
</dbReference>
<evidence type="ECO:0000313" key="3">
    <source>
        <dbReference type="EMBL" id="EGJ27827.1"/>
    </source>
</evidence>
<reference evidence="3 4" key="1">
    <citation type="journal article" date="2014" name="Int. J. Syst. Evol. Microbiol.">
        <title>Phylogenomics and the dynamic genome evolution of the genus Streptococcus.</title>
        <authorList>
            <consortium name="The Broad Institute Genome Sequencing Platform"/>
            <person name="Richards V.P."/>
            <person name="Palmer S.R."/>
            <person name="Pavinski Bitar P.D."/>
            <person name="Qin X."/>
            <person name="Weinstock G.M."/>
            <person name="Highlander S.K."/>
            <person name="Town C.D."/>
            <person name="Burne R.A."/>
            <person name="Stanhope M.J."/>
        </authorList>
    </citation>
    <scope>NUCLEOTIDE SEQUENCE [LARGE SCALE GENOMIC DNA]</scope>
    <source>
        <strain evidence="3 4">Jelinkova 176</strain>
    </source>
</reference>
<protein>
    <submittedName>
        <fullName evidence="3">NAD dependent epimerase/dehydratase family protein</fullName>
    </submittedName>
</protein>
<dbReference type="EMBL" id="AEUU02000001">
    <property type="protein sequence ID" value="EGJ27827.1"/>
    <property type="molecule type" value="Genomic_DNA"/>
</dbReference>
<keyword evidence="4" id="KW-1185">Reference proteome</keyword>
<keyword evidence="1" id="KW-0520">NAD</keyword>
<dbReference type="Gene3D" id="3.40.50.720">
    <property type="entry name" value="NAD(P)-binding Rossmann-like Domain"/>
    <property type="match status" value="1"/>
</dbReference>
<feature type="domain" description="NAD-dependent epimerase/dehydratase" evidence="2">
    <location>
        <begin position="10"/>
        <end position="250"/>
    </location>
</feature>
<comment type="caution">
    <text evidence="3">The sequence shown here is derived from an EMBL/GenBank/DDBJ whole genome shotgun (WGS) entry which is preliminary data.</text>
</comment>
<evidence type="ECO:0000313" key="4">
    <source>
        <dbReference type="Proteomes" id="UP000005356"/>
    </source>
</evidence>
<evidence type="ECO:0000259" key="2">
    <source>
        <dbReference type="Pfam" id="PF01370"/>
    </source>
</evidence>
<dbReference type="Pfam" id="PF01370">
    <property type="entry name" value="Epimerase"/>
    <property type="match status" value="1"/>
</dbReference>